<gene>
    <name evidence="1" type="ORF">ELI03_04050</name>
</gene>
<evidence type="ECO:0000313" key="2">
    <source>
        <dbReference type="Proteomes" id="UP000293652"/>
    </source>
</evidence>
<sequence>MRPLYLWRQFNLTSDLKRRSFFNIAIAVVITAWGSNGLAQDITNAHPQNAALDESFDPTAAVSGGVVVGLRIGEATGKLAVDNVQVVGASQSTVCVRAVTRDGRFSSNNKYVVQGATGAARLRLLPITTHYSKILSDYDSSDYALKVFAAAGNDCLPKDALNLPQIVPDASSRDVLTLLINSSSRRVSLEDVPGAPAARCNPISAGARIAFDHECRLDIAKLPSGPVKLTVDLDDGFAVEKEDIRVALPEKAP</sequence>
<name>A0A4Q8XYN5_RHILE</name>
<dbReference type="AlphaFoldDB" id="A0A4Q8XYN5"/>
<comment type="caution">
    <text evidence="1">The sequence shown here is derived from an EMBL/GenBank/DDBJ whole genome shotgun (WGS) entry which is preliminary data.</text>
</comment>
<evidence type="ECO:0000313" key="1">
    <source>
        <dbReference type="EMBL" id="TAX70968.1"/>
    </source>
</evidence>
<dbReference type="RefSeq" id="WP_130667556.1">
    <property type="nucleotide sequence ID" value="NZ_SIPB01000001.1"/>
</dbReference>
<organism evidence="1 2">
    <name type="scientific">Rhizobium leguminosarum</name>
    <dbReference type="NCBI Taxonomy" id="384"/>
    <lineage>
        <taxon>Bacteria</taxon>
        <taxon>Pseudomonadati</taxon>
        <taxon>Pseudomonadota</taxon>
        <taxon>Alphaproteobacteria</taxon>
        <taxon>Hyphomicrobiales</taxon>
        <taxon>Rhizobiaceae</taxon>
        <taxon>Rhizobium/Agrobacterium group</taxon>
        <taxon>Rhizobium</taxon>
    </lineage>
</organism>
<dbReference type="Proteomes" id="UP000293652">
    <property type="component" value="Unassembled WGS sequence"/>
</dbReference>
<accession>A0A4Q8XYN5</accession>
<proteinExistence type="predicted"/>
<reference evidence="1 2" key="1">
    <citation type="submission" date="2019-02" db="EMBL/GenBank/DDBJ databases">
        <title>The genomic architecture of introgression among sibling species of bacteria.</title>
        <authorList>
            <person name="Cavassim M.I.A."/>
            <person name="Moeskjaer S."/>
            <person name="Moslemi C."/>
            <person name="Fields B."/>
            <person name="Bachmann A."/>
            <person name="Vilhjalmsson B."/>
            <person name="Schierup M.H."/>
            <person name="Young J.P.W."/>
            <person name="Andersen S.U."/>
        </authorList>
    </citation>
    <scope>NUCLEOTIDE SEQUENCE [LARGE SCALE GENOMIC DNA]</scope>
    <source>
        <strain evidence="1 2">SM145A</strain>
    </source>
</reference>
<dbReference type="EMBL" id="SIPC01000001">
    <property type="protein sequence ID" value="TAX70968.1"/>
    <property type="molecule type" value="Genomic_DNA"/>
</dbReference>
<protein>
    <submittedName>
        <fullName evidence="1">Uncharacterized protein</fullName>
    </submittedName>
</protein>